<dbReference type="PANTHER" id="PTHR30290:SF38">
    <property type="entry name" value="D,D-DIPEPTIDE-BINDING PERIPLASMIC PROTEIN DDPA-RELATED"/>
    <property type="match status" value="1"/>
</dbReference>
<comment type="caution">
    <text evidence="4">The sequence shown here is derived from an EMBL/GenBank/DDBJ whole genome shotgun (WGS) entry which is preliminary data.</text>
</comment>
<evidence type="ECO:0000313" key="4">
    <source>
        <dbReference type="EMBL" id="EEI62186.1"/>
    </source>
</evidence>
<dbReference type="Pfam" id="PF00496">
    <property type="entry name" value="SBP_bac_5"/>
    <property type="match status" value="1"/>
</dbReference>
<keyword evidence="5" id="KW-1185">Reference proteome</keyword>
<dbReference type="CDD" id="cd08494">
    <property type="entry name" value="PBP2_NikA_DppA_OppA_like_6"/>
    <property type="match status" value="1"/>
</dbReference>
<feature type="compositionally biased region" description="Basic and acidic residues" evidence="2">
    <location>
        <begin position="1"/>
        <end position="23"/>
    </location>
</feature>
<feature type="region of interest" description="Disordered" evidence="2">
    <location>
        <begin position="1"/>
        <end position="34"/>
    </location>
</feature>
<organism evidence="4 5">
    <name type="scientific">Corynebacterium glucuronolyticum ATCC 51866</name>
    <dbReference type="NCBI Taxonomy" id="548478"/>
    <lineage>
        <taxon>Bacteria</taxon>
        <taxon>Bacillati</taxon>
        <taxon>Actinomycetota</taxon>
        <taxon>Actinomycetes</taxon>
        <taxon>Mycobacteriales</taxon>
        <taxon>Corynebacteriaceae</taxon>
        <taxon>Corynebacterium</taxon>
    </lineage>
</organism>
<feature type="domain" description="Solute-binding protein family 5" evidence="3">
    <location>
        <begin position="147"/>
        <end position="476"/>
    </location>
</feature>
<evidence type="ECO:0000256" key="1">
    <source>
        <dbReference type="ARBA" id="ARBA00022729"/>
    </source>
</evidence>
<evidence type="ECO:0000259" key="3">
    <source>
        <dbReference type="Pfam" id="PF00496"/>
    </source>
</evidence>
<dbReference type="SUPFAM" id="SSF53850">
    <property type="entry name" value="Periplasmic binding protein-like II"/>
    <property type="match status" value="1"/>
</dbReference>
<dbReference type="Proteomes" id="UP000006237">
    <property type="component" value="Unassembled WGS sequence"/>
</dbReference>
<dbReference type="Gene3D" id="3.40.190.10">
    <property type="entry name" value="Periplasmic binding protein-like II"/>
    <property type="match status" value="1"/>
</dbReference>
<accession>A0ABM9XM17</accession>
<evidence type="ECO:0000313" key="5">
    <source>
        <dbReference type="Proteomes" id="UP000006237"/>
    </source>
</evidence>
<dbReference type="InterPro" id="IPR000914">
    <property type="entry name" value="SBP_5_dom"/>
</dbReference>
<evidence type="ECO:0000256" key="2">
    <source>
        <dbReference type="SAM" id="MobiDB-lite"/>
    </source>
</evidence>
<protein>
    <submittedName>
        <fullName evidence="4">ABC transporter, substrate-binding protein, family 5</fullName>
    </submittedName>
</protein>
<dbReference type="Gene3D" id="3.10.105.10">
    <property type="entry name" value="Dipeptide-binding Protein, Domain 3"/>
    <property type="match status" value="1"/>
</dbReference>
<dbReference type="EMBL" id="ACHF01000118">
    <property type="protein sequence ID" value="EEI62186.1"/>
    <property type="molecule type" value="Genomic_DNA"/>
</dbReference>
<gene>
    <name evidence="4" type="ORF">HMPREF0293_2311</name>
</gene>
<dbReference type="PANTHER" id="PTHR30290">
    <property type="entry name" value="PERIPLASMIC BINDING COMPONENT OF ABC TRANSPORTER"/>
    <property type="match status" value="1"/>
</dbReference>
<reference evidence="4 5" key="1">
    <citation type="submission" date="2009-01" db="EMBL/GenBank/DDBJ databases">
        <authorList>
            <person name="Qin X."/>
            <person name="Bachman B."/>
            <person name="Battles P."/>
            <person name="Bell A."/>
            <person name="Bess C."/>
            <person name="Bickham C."/>
            <person name="Chaboub L."/>
            <person name="Chen D."/>
            <person name="Coyle M."/>
            <person name="Deiros D.R."/>
            <person name="Dinh H."/>
            <person name="Forbes L."/>
            <person name="Fowler G."/>
            <person name="Francisco L."/>
            <person name="Fu Q."/>
            <person name="Gubbala S."/>
            <person name="Hale W."/>
            <person name="Han Y."/>
            <person name="Hemphill L."/>
            <person name="Highlander S.K."/>
            <person name="Hirani K."/>
            <person name="Hogues M."/>
            <person name="Jackson L."/>
            <person name="Jakkamsetti A."/>
            <person name="Javaid M."/>
            <person name="Jiang H."/>
            <person name="Korchina V."/>
            <person name="Kovar C."/>
            <person name="Lara F."/>
            <person name="Lee S."/>
            <person name="Mata R."/>
            <person name="Mathew T."/>
            <person name="Moen C."/>
            <person name="Morales K."/>
            <person name="Munidasa M."/>
            <person name="Nazareth L."/>
            <person name="Ngo R."/>
            <person name="Nguyen L."/>
            <person name="Okwuonu G."/>
            <person name="Ongeri F."/>
            <person name="Patil S."/>
            <person name="Petrosino J."/>
            <person name="Pham C."/>
            <person name="Pham P."/>
            <person name="Pu L.-L."/>
            <person name="Puazo M."/>
            <person name="Raj R."/>
            <person name="Reid J."/>
            <person name="Rouhana J."/>
            <person name="Saada N."/>
            <person name="Shang Y."/>
            <person name="Simmons D."/>
            <person name="Thornton R."/>
            <person name="Warren J."/>
            <person name="Weissenberger G."/>
            <person name="Zhang J."/>
            <person name="Zhang L."/>
            <person name="Zhou C."/>
            <person name="Zhu D."/>
            <person name="Muzny D."/>
            <person name="Worley K."/>
            <person name="Gibbs R."/>
        </authorList>
    </citation>
    <scope>NUCLEOTIDE SEQUENCE [LARGE SCALE GENOMIC DNA]</scope>
    <source>
        <strain evidence="4 5">ATCC 51866</strain>
    </source>
</reference>
<sequence>MRPKDTGPRDSESGDDNQRDDSKTMNNVSHDGPLLHSCAKRQEKTGGNIQKNVFLIAVRFTMFHMFSLRATASVLTGITIATAATACSAGYTATPTATNQQQDSIVVGTSGPPASLDFTTTGGAAIPSALMGNVYQTLIQLDEKGDIVPGLATSWEMSPDGTVYTFHLRDGVTFSTGEPFTADTAAFSITNVQENWTNGMKKGMDVVDHVRVIDPLTLEVTLSHPSNQWLWSMGTLIGAMMHPDHVDKLATEPVGTGPYTIDSFAVGQSVALKENPTYWGEKPHHSHAVIRYFADATSSTNALLSGDIDILWAAQQPELVSGLVSGGKYNVQVGTTNGEVLLSMNNKRAPFDDVRVRQAVMYAIDRQAVIDTAWAGYGTDTGGQPVPPTDPWYTEKNYYPYDPDKARELIREAGAEGAKVEFAVPSFPYAMSASEIIVSQLRDIGLDAYIVGTEFPAVWLNKVMGQADYQMSLIAHVEARDIPHLFGNPDYYLGYDSEKLREQLSLADTGTPEENVQYMRDAVDTIMQDAAADTVFNFPNIVVTKPGVTGFNPNVVTEGLPLADMEADK</sequence>
<proteinExistence type="predicted"/>
<dbReference type="InterPro" id="IPR039424">
    <property type="entry name" value="SBP_5"/>
</dbReference>
<name>A0ABM9XM17_9CORY</name>
<keyword evidence="1" id="KW-0732">Signal</keyword>